<comment type="caution">
    <text evidence="2">The sequence shown here is derived from an EMBL/GenBank/DDBJ whole genome shotgun (WGS) entry which is preliminary data.</text>
</comment>
<evidence type="ECO:0000313" key="2">
    <source>
        <dbReference type="EMBL" id="GAH34107.1"/>
    </source>
</evidence>
<accession>X1ENH9</accession>
<feature type="non-terminal residue" evidence="2">
    <location>
        <position position="45"/>
    </location>
</feature>
<name>X1ENH9_9ZZZZ</name>
<dbReference type="AlphaFoldDB" id="X1ENH9"/>
<organism evidence="2">
    <name type="scientific">marine sediment metagenome</name>
    <dbReference type="NCBI Taxonomy" id="412755"/>
    <lineage>
        <taxon>unclassified sequences</taxon>
        <taxon>metagenomes</taxon>
        <taxon>ecological metagenomes</taxon>
    </lineage>
</organism>
<evidence type="ECO:0000256" key="1">
    <source>
        <dbReference type="SAM" id="Phobius"/>
    </source>
</evidence>
<feature type="transmembrane region" description="Helical" evidence="1">
    <location>
        <begin position="20"/>
        <end position="44"/>
    </location>
</feature>
<keyword evidence="1" id="KW-0812">Transmembrane</keyword>
<keyword evidence="1" id="KW-0472">Membrane</keyword>
<keyword evidence="1" id="KW-1133">Transmembrane helix</keyword>
<dbReference type="EMBL" id="BARU01014557">
    <property type="protein sequence ID" value="GAH34107.1"/>
    <property type="molecule type" value="Genomic_DNA"/>
</dbReference>
<proteinExistence type="predicted"/>
<gene>
    <name evidence="2" type="ORF">S03H2_25613</name>
</gene>
<protein>
    <submittedName>
        <fullName evidence="2">Uncharacterized protein</fullName>
    </submittedName>
</protein>
<reference evidence="2" key="1">
    <citation type="journal article" date="2014" name="Front. Microbiol.">
        <title>High frequency of phylogenetically diverse reductive dehalogenase-homologous genes in deep subseafloor sedimentary metagenomes.</title>
        <authorList>
            <person name="Kawai M."/>
            <person name="Futagami T."/>
            <person name="Toyoda A."/>
            <person name="Takaki Y."/>
            <person name="Nishi S."/>
            <person name="Hori S."/>
            <person name="Arai W."/>
            <person name="Tsubouchi T."/>
            <person name="Morono Y."/>
            <person name="Uchiyama I."/>
            <person name="Ito T."/>
            <person name="Fujiyama A."/>
            <person name="Inagaki F."/>
            <person name="Takami H."/>
        </authorList>
    </citation>
    <scope>NUCLEOTIDE SEQUENCE</scope>
    <source>
        <strain evidence="2">Expedition CK06-06</strain>
    </source>
</reference>
<sequence>MNYDWSWRFLFGPSLTGEGSYVVMLMHGFGWTILISLTAWLIALA</sequence>